<reference evidence="1 2" key="1">
    <citation type="submission" date="2019-12" db="EMBL/GenBank/DDBJ databases">
        <authorList>
            <person name="Reyes-Prieto M."/>
        </authorList>
    </citation>
    <scope>NUCLEOTIDE SEQUENCE [LARGE SCALE GENOMIC DNA]</scope>
    <source>
        <strain evidence="1">HF14-78462</strain>
    </source>
</reference>
<dbReference type="RefSeq" id="WP_159598630.1">
    <property type="nucleotide sequence ID" value="NZ_CACSAS010000001.1"/>
</dbReference>
<organism evidence="1 2">
    <name type="scientific">Starkeya nomas</name>
    <dbReference type="NCBI Taxonomy" id="2666134"/>
    <lineage>
        <taxon>Bacteria</taxon>
        <taxon>Pseudomonadati</taxon>
        <taxon>Pseudomonadota</taxon>
        <taxon>Alphaproteobacteria</taxon>
        <taxon>Hyphomicrobiales</taxon>
        <taxon>Xanthobacteraceae</taxon>
        <taxon>Starkeya</taxon>
    </lineage>
</organism>
<dbReference type="Proteomes" id="UP000433050">
    <property type="component" value="Unassembled WGS sequence"/>
</dbReference>
<dbReference type="AlphaFoldDB" id="A0A5S9NWK6"/>
<evidence type="ECO:0000313" key="1">
    <source>
        <dbReference type="EMBL" id="CAA0095112.1"/>
    </source>
</evidence>
<accession>A0A5S9NWK6</accession>
<proteinExistence type="predicted"/>
<gene>
    <name evidence="1" type="ORF">STARVERO_01829</name>
</gene>
<sequence>MDNVVPLHPYAELRGGVITESSDPSRSGKAWYFVDYVDEGGRCFGVWDGPSYDAACEALSEWGSDGVRTIDLLRKAL</sequence>
<name>A0A5S9NWK6_9HYPH</name>
<protein>
    <submittedName>
        <fullName evidence="1">Uncharacterized protein</fullName>
    </submittedName>
</protein>
<keyword evidence="2" id="KW-1185">Reference proteome</keyword>
<dbReference type="EMBL" id="CACSAS010000001">
    <property type="protein sequence ID" value="CAA0095112.1"/>
    <property type="molecule type" value="Genomic_DNA"/>
</dbReference>
<evidence type="ECO:0000313" key="2">
    <source>
        <dbReference type="Proteomes" id="UP000433050"/>
    </source>
</evidence>